<organism evidence="2 3">
    <name type="scientific">Solanum commersonii</name>
    <name type="common">Commerson's wild potato</name>
    <name type="synonym">Commerson's nightshade</name>
    <dbReference type="NCBI Taxonomy" id="4109"/>
    <lineage>
        <taxon>Eukaryota</taxon>
        <taxon>Viridiplantae</taxon>
        <taxon>Streptophyta</taxon>
        <taxon>Embryophyta</taxon>
        <taxon>Tracheophyta</taxon>
        <taxon>Spermatophyta</taxon>
        <taxon>Magnoliopsida</taxon>
        <taxon>eudicotyledons</taxon>
        <taxon>Gunneridae</taxon>
        <taxon>Pentapetalae</taxon>
        <taxon>asterids</taxon>
        <taxon>lamiids</taxon>
        <taxon>Solanales</taxon>
        <taxon>Solanaceae</taxon>
        <taxon>Solanoideae</taxon>
        <taxon>Solaneae</taxon>
        <taxon>Solanum</taxon>
    </lineage>
</organism>
<evidence type="ECO:0000313" key="2">
    <source>
        <dbReference type="EMBL" id="KAG5573070.1"/>
    </source>
</evidence>
<sequence>MPFGSYVGRRAQKIGSEQERKETRIDRTQCGGSQIWSPATNNEIATLTGWSSEKIEGSQAELCEDRAKRRRPNHFRRRRWSLEVLVGRGPHGRFGREALNWQGTNRAALDRSSYACRLPLVRCLAKYQNLEIEQNPDREKLRFE</sequence>
<dbReference type="AlphaFoldDB" id="A0A9J5WDW0"/>
<proteinExistence type="predicted"/>
<evidence type="ECO:0000313" key="3">
    <source>
        <dbReference type="Proteomes" id="UP000824120"/>
    </source>
</evidence>
<feature type="region of interest" description="Disordered" evidence="1">
    <location>
        <begin position="1"/>
        <end position="37"/>
    </location>
</feature>
<protein>
    <submittedName>
        <fullName evidence="2">Uncharacterized protein</fullName>
    </submittedName>
</protein>
<gene>
    <name evidence="2" type="ORF">H5410_062836</name>
</gene>
<keyword evidence="3" id="KW-1185">Reference proteome</keyword>
<dbReference type="Proteomes" id="UP000824120">
    <property type="component" value="Chromosome 12"/>
</dbReference>
<comment type="caution">
    <text evidence="2">The sequence shown here is derived from an EMBL/GenBank/DDBJ whole genome shotgun (WGS) entry which is preliminary data.</text>
</comment>
<dbReference type="EMBL" id="JACXVP010000012">
    <property type="protein sequence ID" value="KAG5573070.1"/>
    <property type="molecule type" value="Genomic_DNA"/>
</dbReference>
<name>A0A9J5WDW0_SOLCO</name>
<evidence type="ECO:0000256" key="1">
    <source>
        <dbReference type="SAM" id="MobiDB-lite"/>
    </source>
</evidence>
<accession>A0A9J5WDW0</accession>
<reference evidence="2 3" key="1">
    <citation type="submission" date="2020-09" db="EMBL/GenBank/DDBJ databases">
        <title>De no assembly of potato wild relative species, Solanum commersonii.</title>
        <authorList>
            <person name="Cho K."/>
        </authorList>
    </citation>
    <scope>NUCLEOTIDE SEQUENCE [LARGE SCALE GENOMIC DNA]</scope>
    <source>
        <strain evidence="2">LZ3.2</strain>
        <tissue evidence="2">Leaf</tissue>
    </source>
</reference>
<feature type="compositionally biased region" description="Basic and acidic residues" evidence="1">
    <location>
        <begin position="16"/>
        <end position="27"/>
    </location>
</feature>